<proteinExistence type="predicted"/>
<keyword evidence="5" id="KW-1185">Reference proteome</keyword>
<dbReference type="GO" id="GO:0006508">
    <property type="term" value="P:proteolysis"/>
    <property type="evidence" value="ECO:0007669"/>
    <property type="project" value="InterPro"/>
</dbReference>
<dbReference type="AlphaFoldDB" id="A0AAN1XZ09"/>
<dbReference type="InterPro" id="IPR011659">
    <property type="entry name" value="WD40"/>
</dbReference>
<evidence type="ECO:0000313" key="4">
    <source>
        <dbReference type="EMBL" id="BDE07326.1"/>
    </source>
</evidence>
<organism evidence="4 5">
    <name type="scientific">Vulcanimicrobium alpinum</name>
    <dbReference type="NCBI Taxonomy" id="3016050"/>
    <lineage>
        <taxon>Bacteria</taxon>
        <taxon>Bacillati</taxon>
        <taxon>Vulcanimicrobiota</taxon>
        <taxon>Vulcanimicrobiia</taxon>
        <taxon>Vulcanimicrobiales</taxon>
        <taxon>Vulcanimicrobiaceae</taxon>
        <taxon>Vulcanimicrobium</taxon>
    </lineage>
</organism>
<reference evidence="4 5" key="1">
    <citation type="journal article" date="2022" name="ISME Commun">
        <title>Vulcanimicrobium alpinus gen. nov. sp. nov., the first cultivated representative of the candidate phylum 'Eremiobacterota', is a metabolically versatile aerobic anoxygenic phototroph.</title>
        <authorList>
            <person name="Yabe S."/>
            <person name="Muto K."/>
            <person name="Abe K."/>
            <person name="Yokota A."/>
            <person name="Staudigel H."/>
            <person name="Tebo B.M."/>
        </authorList>
    </citation>
    <scope>NUCLEOTIDE SEQUENCE [LARGE SCALE GENOMIC DNA]</scope>
    <source>
        <strain evidence="4 5">WC8-2</strain>
    </source>
</reference>
<evidence type="ECO:0000256" key="1">
    <source>
        <dbReference type="ARBA" id="ARBA00022801"/>
    </source>
</evidence>
<dbReference type="KEGG" id="vab:WPS_26020"/>
<dbReference type="PANTHER" id="PTHR42776:SF27">
    <property type="entry name" value="DIPEPTIDYL PEPTIDASE FAMILY MEMBER 6"/>
    <property type="match status" value="1"/>
</dbReference>
<dbReference type="InterPro" id="IPR029058">
    <property type="entry name" value="AB_hydrolase_fold"/>
</dbReference>
<keyword evidence="2" id="KW-0645">Protease</keyword>
<dbReference type="EMBL" id="AP025523">
    <property type="protein sequence ID" value="BDE07326.1"/>
    <property type="molecule type" value="Genomic_DNA"/>
</dbReference>
<feature type="domain" description="Peptidase S9 prolyl oligopeptidase catalytic" evidence="3">
    <location>
        <begin position="442"/>
        <end position="653"/>
    </location>
</feature>
<dbReference type="SUPFAM" id="SSF82171">
    <property type="entry name" value="DPP6 N-terminal domain-like"/>
    <property type="match status" value="1"/>
</dbReference>
<keyword evidence="1" id="KW-0378">Hydrolase</keyword>
<dbReference type="InterPro" id="IPR011042">
    <property type="entry name" value="6-blade_b-propeller_TolB-like"/>
</dbReference>
<gene>
    <name evidence="4" type="primary">yuxL</name>
    <name evidence="4" type="ORF">WPS_26020</name>
</gene>
<evidence type="ECO:0000313" key="5">
    <source>
        <dbReference type="Proteomes" id="UP001317532"/>
    </source>
</evidence>
<protein>
    <submittedName>
        <fullName evidence="4">Peptidase YuxL</fullName>
    </submittedName>
</protein>
<dbReference type="Pfam" id="PF00326">
    <property type="entry name" value="Peptidase_S9"/>
    <property type="match status" value="1"/>
</dbReference>
<evidence type="ECO:0000256" key="2">
    <source>
        <dbReference type="ARBA" id="ARBA00022825"/>
    </source>
</evidence>
<evidence type="ECO:0000259" key="3">
    <source>
        <dbReference type="Pfam" id="PF00326"/>
    </source>
</evidence>
<dbReference type="Proteomes" id="UP001317532">
    <property type="component" value="Chromosome"/>
</dbReference>
<sequence length="684" mass="72977">MTTPLVPSDLLRIVLCADPNIQADGAAVFYRRAYQDREADETRGAIHRVDRDGADRPFTRGTNDRLPRPAPDGSALAFVAERDGAARIYLLPFAGGEAAPLGETYPKIVALAWSPDASRLAFVATAPHDPLSARAYHDAASGARHFRQLPFKSDADGLLDGTRKHLFTIDVATGETTRLTHGDFDVASPAWSPDGKRIAFTARIDQPETSYALADVCTIDARGGEIGRLTNAAGPAAAPAYAHDGREIAYIGHLHGDDGGGRFDEELLVVPVAGGAPRSLSAGLGRTVGDHLASDLRGGHAPIAPVWTADDRELIVPVCEEGATVLRAFARDGTATRVLAGGERHIFGMSVANDGAIAFTYATPTIPNEVALLEPYGGERTLTGLNPWLAEKRVVAPVRYRPKADDGTVLDGWLIAPAASTEARPPLVLEVHGGPHAAYGATFFFEFQMLAANGIAVAYGNPRGSQSYGHAYANAIVGKWGELDASDVLCILDGALAQGTFDTARLGVAGGSYGGFMTTWLLGHSDRFAAGVSMRAVNDFVSEVGASDIGWFLENELDARMADDAGRVLFERSPMRAAHAIAAPLLVEHSERDYRCPIDQGEQLFTLLRRLGRTNTEFVRFVDTGHELSRSGKPRSRVLRLRAIGNWFVRHLEPAGAPAVPDEAGALFRPLAGEAEPEPVPAAR</sequence>
<dbReference type="Pfam" id="PF07676">
    <property type="entry name" value="PD40"/>
    <property type="match status" value="2"/>
</dbReference>
<dbReference type="SUPFAM" id="SSF53474">
    <property type="entry name" value="alpha/beta-Hydrolases"/>
    <property type="match status" value="1"/>
</dbReference>
<name>A0AAN1XZ09_UNVUL</name>
<accession>A0AAN1XZ09</accession>
<dbReference type="GO" id="GO:0004252">
    <property type="term" value="F:serine-type endopeptidase activity"/>
    <property type="evidence" value="ECO:0007669"/>
    <property type="project" value="TreeGrafter"/>
</dbReference>
<keyword evidence="2" id="KW-0720">Serine protease</keyword>
<dbReference type="Gene3D" id="3.40.50.1820">
    <property type="entry name" value="alpha/beta hydrolase"/>
    <property type="match status" value="1"/>
</dbReference>
<dbReference type="Gene3D" id="2.120.10.30">
    <property type="entry name" value="TolB, C-terminal domain"/>
    <property type="match status" value="2"/>
</dbReference>
<dbReference type="PANTHER" id="PTHR42776">
    <property type="entry name" value="SERINE PEPTIDASE S9 FAMILY MEMBER"/>
    <property type="match status" value="1"/>
</dbReference>
<dbReference type="RefSeq" id="WP_317994927.1">
    <property type="nucleotide sequence ID" value="NZ_AP025523.1"/>
</dbReference>
<dbReference type="InterPro" id="IPR001375">
    <property type="entry name" value="Peptidase_S9_cat"/>
</dbReference>